<gene>
    <name evidence="2" type="ORF">QBC46DRAFT_384461</name>
</gene>
<name>A0AAN6N9P8_9PEZI</name>
<comment type="caution">
    <text evidence="2">The sequence shown here is derived from an EMBL/GenBank/DDBJ whole genome shotgun (WGS) entry which is preliminary data.</text>
</comment>
<keyword evidence="3" id="KW-1185">Reference proteome</keyword>
<keyword evidence="1" id="KW-0812">Transmembrane</keyword>
<dbReference type="AlphaFoldDB" id="A0AAN6N9P8"/>
<proteinExistence type="predicted"/>
<feature type="transmembrane region" description="Helical" evidence="1">
    <location>
        <begin position="21"/>
        <end position="39"/>
    </location>
</feature>
<organism evidence="2 3">
    <name type="scientific">Diplogelasinospora grovesii</name>
    <dbReference type="NCBI Taxonomy" id="303347"/>
    <lineage>
        <taxon>Eukaryota</taxon>
        <taxon>Fungi</taxon>
        <taxon>Dikarya</taxon>
        <taxon>Ascomycota</taxon>
        <taxon>Pezizomycotina</taxon>
        <taxon>Sordariomycetes</taxon>
        <taxon>Sordariomycetidae</taxon>
        <taxon>Sordariales</taxon>
        <taxon>Diplogelasinosporaceae</taxon>
        <taxon>Diplogelasinospora</taxon>
    </lineage>
</organism>
<dbReference type="EMBL" id="MU853792">
    <property type="protein sequence ID" value="KAK3940723.1"/>
    <property type="molecule type" value="Genomic_DNA"/>
</dbReference>
<evidence type="ECO:0000313" key="2">
    <source>
        <dbReference type="EMBL" id="KAK3940723.1"/>
    </source>
</evidence>
<sequence length="109" mass="12246">MQPCRLPCSCQLHMSMPPTPITRIVTLSLVLVVGAWPMYVHSVEATETPSHDIWTSENRTIVEPASSYRQYIQPTSSGKLFSGRRLSFVPARRPILTFVEDEVTSTAVR</sequence>
<protein>
    <submittedName>
        <fullName evidence="2">Uncharacterized protein</fullName>
    </submittedName>
</protein>
<evidence type="ECO:0000313" key="3">
    <source>
        <dbReference type="Proteomes" id="UP001303473"/>
    </source>
</evidence>
<reference evidence="3" key="1">
    <citation type="journal article" date="2023" name="Mol. Phylogenet. Evol.">
        <title>Genome-scale phylogeny and comparative genomics of the fungal order Sordariales.</title>
        <authorList>
            <person name="Hensen N."/>
            <person name="Bonometti L."/>
            <person name="Westerberg I."/>
            <person name="Brannstrom I.O."/>
            <person name="Guillou S."/>
            <person name="Cros-Aarteil S."/>
            <person name="Calhoun S."/>
            <person name="Haridas S."/>
            <person name="Kuo A."/>
            <person name="Mondo S."/>
            <person name="Pangilinan J."/>
            <person name="Riley R."/>
            <person name="LaButti K."/>
            <person name="Andreopoulos B."/>
            <person name="Lipzen A."/>
            <person name="Chen C."/>
            <person name="Yan M."/>
            <person name="Daum C."/>
            <person name="Ng V."/>
            <person name="Clum A."/>
            <person name="Steindorff A."/>
            <person name="Ohm R.A."/>
            <person name="Martin F."/>
            <person name="Silar P."/>
            <person name="Natvig D.O."/>
            <person name="Lalanne C."/>
            <person name="Gautier V."/>
            <person name="Ament-Velasquez S.L."/>
            <person name="Kruys A."/>
            <person name="Hutchinson M.I."/>
            <person name="Powell A.J."/>
            <person name="Barry K."/>
            <person name="Miller A.N."/>
            <person name="Grigoriev I.V."/>
            <person name="Debuchy R."/>
            <person name="Gladieux P."/>
            <person name="Hiltunen Thoren M."/>
            <person name="Johannesson H."/>
        </authorList>
    </citation>
    <scope>NUCLEOTIDE SEQUENCE [LARGE SCALE GENOMIC DNA]</scope>
    <source>
        <strain evidence="3">CBS 340.73</strain>
    </source>
</reference>
<accession>A0AAN6N9P8</accession>
<keyword evidence="1" id="KW-0472">Membrane</keyword>
<keyword evidence="1" id="KW-1133">Transmembrane helix</keyword>
<dbReference type="Proteomes" id="UP001303473">
    <property type="component" value="Unassembled WGS sequence"/>
</dbReference>
<evidence type="ECO:0000256" key="1">
    <source>
        <dbReference type="SAM" id="Phobius"/>
    </source>
</evidence>